<dbReference type="Gene3D" id="2.40.240.20">
    <property type="entry name" value="Hypothetical PUA domain-like, domain 1"/>
    <property type="match status" value="1"/>
</dbReference>
<dbReference type="InterPro" id="IPR046886">
    <property type="entry name" value="RsmE_MTase_dom"/>
</dbReference>
<evidence type="ECO:0000256" key="7">
    <source>
        <dbReference type="ARBA" id="ARBA00022679"/>
    </source>
</evidence>
<organism evidence="13">
    <name type="scientific">hydrothermal vent metagenome</name>
    <dbReference type="NCBI Taxonomy" id="652676"/>
    <lineage>
        <taxon>unclassified sequences</taxon>
        <taxon>metagenomes</taxon>
        <taxon>ecological metagenomes</taxon>
    </lineage>
</organism>
<comment type="subcellular location">
    <subcellularLocation>
        <location evidence="1">Cytoplasm</location>
    </subcellularLocation>
</comment>
<dbReference type="InterPro" id="IPR029026">
    <property type="entry name" value="tRNA_m1G_MTases_N"/>
</dbReference>
<dbReference type="SUPFAM" id="SSF75217">
    <property type="entry name" value="alpha/beta knot"/>
    <property type="match status" value="1"/>
</dbReference>
<evidence type="ECO:0000256" key="6">
    <source>
        <dbReference type="ARBA" id="ARBA00022603"/>
    </source>
</evidence>
<comment type="similarity">
    <text evidence="2">Belongs to the RNA methyltransferase RsmE family.</text>
</comment>
<protein>
    <recommendedName>
        <fullName evidence="3">16S rRNA (uracil(1498)-N(3))-methyltransferase</fullName>
        <ecNumber evidence="3">2.1.1.193</ecNumber>
    </recommendedName>
</protein>
<dbReference type="InterPro" id="IPR006700">
    <property type="entry name" value="RsmE"/>
</dbReference>
<feature type="domain" description="Ribosomal RNA small subunit methyltransferase E PUA-like" evidence="12">
    <location>
        <begin position="24"/>
        <end position="66"/>
    </location>
</feature>
<dbReference type="SUPFAM" id="SSF88697">
    <property type="entry name" value="PUA domain-like"/>
    <property type="match status" value="1"/>
</dbReference>
<dbReference type="InterPro" id="IPR046887">
    <property type="entry name" value="RsmE_PUA-like"/>
</dbReference>
<gene>
    <name evidence="13" type="ORF">MNBD_GAMMA18-2016</name>
</gene>
<dbReference type="EMBL" id="UOFP01000293">
    <property type="protein sequence ID" value="VAW89808.1"/>
    <property type="molecule type" value="Genomic_DNA"/>
</dbReference>
<evidence type="ECO:0000259" key="11">
    <source>
        <dbReference type="Pfam" id="PF04452"/>
    </source>
</evidence>
<proteinExistence type="inferred from homology"/>
<evidence type="ECO:0000259" key="12">
    <source>
        <dbReference type="Pfam" id="PF20260"/>
    </source>
</evidence>
<dbReference type="AlphaFoldDB" id="A0A3B0Z8U0"/>
<dbReference type="Pfam" id="PF04452">
    <property type="entry name" value="Methyltrans_RNA"/>
    <property type="match status" value="1"/>
</dbReference>
<dbReference type="InterPro" id="IPR015947">
    <property type="entry name" value="PUA-like_sf"/>
</dbReference>
<evidence type="ECO:0000256" key="9">
    <source>
        <dbReference type="ARBA" id="ARBA00025699"/>
    </source>
</evidence>
<keyword evidence="7 13" id="KW-0808">Transferase</keyword>
<dbReference type="NCBIfam" id="TIGR00046">
    <property type="entry name" value="RsmE family RNA methyltransferase"/>
    <property type="match status" value="1"/>
</dbReference>
<evidence type="ECO:0000256" key="3">
    <source>
        <dbReference type="ARBA" id="ARBA00012328"/>
    </source>
</evidence>
<evidence type="ECO:0000256" key="8">
    <source>
        <dbReference type="ARBA" id="ARBA00022691"/>
    </source>
</evidence>
<dbReference type="InterPro" id="IPR029028">
    <property type="entry name" value="Alpha/beta_knot_MTases"/>
</dbReference>
<dbReference type="EC" id="2.1.1.193" evidence="3"/>
<evidence type="ECO:0000313" key="13">
    <source>
        <dbReference type="EMBL" id="VAW89808.1"/>
    </source>
</evidence>
<dbReference type="CDD" id="cd18084">
    <property type="entry name" value="RsmE-like"/>
    <property type="match status" value="1"/>
</dbReference>
<evidence type="ECO:0000256" key="4">
    <source>
        <dbReference type="ARBA" id="ARBA00022490"/>
    </source>
</evidence>
<dbReference type="GO" id="GO:0070475">
    <property type="term" value="P:rRNA base methylation"/>
    <property type="evidence" value="ECO:0007669"/>
    <property type="project" value="TreeGrafter"/>
</dbReference>
<dbReference type="GO" id="GO:0070042">
    <property type="term" value="F:rRNA (uridine-N3-)-methyltransferase activity"/>
    <property type="evidence" value="ECO:0007669"/>
    <property type="project" value="TreeGrafter"/>
</dbReference>
<accession>A0A3B0Z8U0</accession>
<dbReference type="PIRSF" id="PIRSF015601">
    <property type="entry name" value="MTase_slr0722"/>
    <property type="match status" value="1"/>
</dbReference>
<comment type="catalytic activity">
    <reaction evidence="10">
        <text>uridine(1498) in 16S rRNA + S-adenosyl-L-methionine = N(3)-methyluridine(1498) in 16S rRNA + S-adenosyl-L-homocysteine + H(+)</text>
        <dbReference type="Rhea" id="RHEA:42920"/>
        <dbReference type="Rhea" id="RHEA-COMP:10283"/>
        <dbReference type="Rhea" id="RHEA-COMP:10284"/>
        <dbReference type="ChEBI" id="CHEBI:15378"/>
        <dbReference type="ChEBI" id="CHEBI:57856"/>
        <dbReference type="ChEBI" id="CHEBI:59789"/>
        <dbReference type="ChEBI" id="CHEBI:65315"/>
        <dbReference type="ChEBI" id="CHEBI:74502"/>
        <dbReference type="EC" id="2.1.1.193"/>
    </reaction>
</comment>
<keyword evidence="5" id="KW-0698">rRNA processing</keyword>
<dbReference type="NCBIfam" id="NF008692">
    <property type="entry name" value="PRK11713.1-5"/>
    <property type="match status" value="1"/>
</dbReference>
<name>A0A3B0Z8U0_9ZZZZ</name>
<comment type="function">
    <text evidence="9">Specifically methylates the N3 position of the uracil ring of uridine 1498 (m3U1498) in 16S rRNA. Acts on the fully assembled 30S ribosomal subunit.</text>
</comment>
<keyword evidence="4" id="KW-0963">Cytoplasm</keyword>
<dbReference type="Gene3D" id="3.40.1280.10">
    <property type="match status" value="1"/>
</dbReference>
<dbReference type="PANTHER" id="PTHR30027:SF3">
    <property type="entry name" value="16S RRNA (URACIL(1498)-N(3))-METHYLTRANSFERASE"/>
    <property type="match status" value="1"/>
</dbReference>
<feature type="domain" description="Ribosomal RNA small subunit methyltransferase E methyltransferase" evidence="11">
    <location>
        <begin position="75"/>
        <end position="236"/>
    </location>
</feature>
<keyword evidence="8" id="KW-0949">S-adenosyl-L-methionine</keyword>
<evidence type="ECO:0000256" key="10">
    <source>
        <dbReference type="ARBA" id="ARBA00047944"/>
    </source>
</evidence>
<sequence length="242" mass="26578">MAAPRFYIDVPLQTGVEVDLPAGVANHCSRVLRLKESAPLVLFNGQGGEFNARLLSVEKRRVTALLEEWSGREAESPLSVQIAQGVSKGERMDFTVQKAVELGVDGITPIITERTVVNLKGERAEKRRMHWQGVVVAACEQSGRNKIPPVDPLVDFKQWISQPRQGLKLVLHHRASQNLQTMAQPQEGVTLLIGPEGGLSEQEIMLAEQAGFVSVCLGPRVLRTETAALTTLSLLQLLWGDF</sequence>
<reference evidence="13" key="1">
    <citation type="submission" date="2018-06" db="EMBL/GenBank/DDBJ databases">
        <authorList>
            <person name="Zhirakovskaya E."/>
        </authorList>
    </citation>
    <scope>NUCLEOTIDE SEQUENCE</scope>
</reference>
<evidence type="ECO:0000256" key="1">
    <source>
        <dbReference type="ARBA" id="ARBA00004496"/>
    </source>
</evidence>
<dbReference type="PANTHER" id="PTHR30027">
    <property type="entry name" value="RIBOSOMAL RNA SMALL SUBUNIT METHYLTRANSFERASE E"/>
    <property type="match status" value="1"/>
</dbReference>
<evidence type="ECO:0000256" key="5">
    <source>
        <dbReference type="ARBA" id="ARBA00022552"/>
    </source>
</evidence>
<evidence type="ECO:0000256" key="2">
    <source>
        <dbReference type="ARBA" id="ARBA00005528"/>
    </source>
</evidence>
<keyword evidence="6 13" id="KW-0489">Methyltransferase</keyword>
<dbReference type="GO" id="GO:0005737">
    <property type="term" value="C:cytoplasm"/>
    <property type="evidence" value="ECO:0007669"/>
    <property type="project" value="UniProtKB-SubCell"/>
</dbReference>
<dbReference type="Pfam" id="PF20260">
    <property type="entry name" value="PUA_4"/>
    <property type="match status" value="1"/>
</dbReference>